<dbReference type="InterPro" id="IPR012337">
    <property type="entry name" value="RNaseH-like_sf"/>
</dbReference>
<evidence type="ECO:0000259" key="2">
    <source>
        <dbReference type="PROSITE" id="PS50994"/>
    </source>
</evidence>
<proteinExistence type="predicted"/>
<dbReference type="InterPro" id="IPR036397">
    <property type="entry name" value="RNaseH_sf"/>
</dbReference>
<comment type="function">
    <text evidence="1">Involved in the transposition of the insertion sequence.</text>
</comment>
<dbReference type="InterPro" id="IPR048020">
    <property type="entry name" value="Transpos_IS3"/>
</dbReference>
<reference evidence="3 4" key="1">
    <citation type="submission" date="2019-07" db="EMBL/GenBank/DDBJ databases">
        <title>Whole genome shotgun sequence of Cellulomonas persica NBRC 101101.</title>
        <authorList>
            <person name="Hosoyama A."/>
            <person name="Uohara A."/>
            <person name="Ohji S."/>
            <person name="Ichikawa N."/>
        </authorList>
    </citation>
    <scope>NUCLEOTIDE SEQUENCE [LARGE SCALE GENOMIC DNA]</scope>
    <source>
        <strain evidence="3 4">NBRC 101101</strain>
    </source>
</reference>
<dbReference type="InterPro" id="IPR025948">
    <property type="entry name" value="HTH-like_dom"/>
</dbReference>
<dbReference type="EMBL" id="BJUA01000016">
    <property type="protein sequence ID" value="GEK19010.1"/>
    <property type="molecule type" value="Genomic_DNA"/>
</dbReference>
<dbReference type="Pfam" id="PF13276">
    <property type="entry name" value="HTH_21"/>
    <property type="match status" value="1"/>
</dbReference>
<evidence type="ECO:0000313" key="4">
    <source>
        <dbReference type="Proteomes" id="UP000321386"/>
    </source>
</evidence>
<comment type="caution">
    <text evidence="3">The sequence shown here is derived from an EMBL/GenBank/DDBJ whole genome shotgun (WGS) entry which is preliminary data.</text>
</comment>
<dbReference type="Pfam" id="PF00665">
    <property type="entry name" value="rve"/>
    <property type="match status" value="1"/>
</dbReference>
<dbReference type="GO" id="GO:0015074">
    <property type="term" value="P:DNA integration"/>
    <property type="evidence" value="ECO:0007669"/>
    <property type="project" value="InterPro"/>
</dbReference>
<dbReference type="Proteomes" id="UP000321386">
    <property type="component" value="Unassembled WGS sequence"/>
</dbReference>
<accession>A0A510V113</accession>
<dbReference type="SUPFAM" id="SSF53098">
    <property type="entry name" value="Ribonuclease H-like"/>
    <property type="match status" value="1"/>
</dbReference>
<dbReference type="RefSeq" id="WP_186811547.1">
    <property type="nucleotide sequence ID" value="NZ_BJUA01000016.1"/>
</dbReference>
<dbReference type="InterPro" id="IPR001584">
    <property type="entry name" value="Integrase_cat-core"/>
</dbReference>
<dbReference type="AlphaFoldDB" id="A0A510V113"/>
<dbReference type="NCBIfam" id="NF033516">
    <property type="entry name" value="transpos_IS3"/>
    <property type="match status" value="1"/>
</dbReference>
<dbReference type="GO" id="GO:0003676">
    <property type="term" value="F:nucleic acid binding"/>
    <property type="evidence" value="ECO:0007669"/>
    <property type="project" value="InterPro"/>
</dbReference>
<organism evidence="3 4">
    <name type="scientific">Cellulomonas persica</name>
    <dbReference type="NCBI Taxonomy" id="76861"/>
    <lineage>
        <taxon>Bacteria</taxon>
        <taxon>Bacillati</taxon>
        <taxon>Actinomycetota</taxon>
        <taxon>Actinomycetes</taxon>
        <taxon>Micrococcales</taxon>
        <taxon>Cellulomonadaceae</taxon>
        <taxon>Cellulomonas</taxon>
    </lineage>
</organism>
<evidence type="ECO:0000313" key="3">
    <source>
        <dbReference type="EMBL" id="GEK19010.1"/>
    </source>
</evidence>
<feature type="domain" description="Integrase catalytic" evidence="2">
    <location>
        <begin position="113"/>
        <end position="276"/>
    </location>
</feature>
<dbReference type="InterPro" id="IPR050900">
    <property type="entry name" value="Transposase_IS3/IS150/IS904"/>
</dbReference>
<name>A0A510V113_9CELL</name>
<evidence type="ECO:0000256" key="1">
    <source>
        <dbReference type="ARBA" id="ARBA00002286"/>
    </source>
</evidence>
<protein>
    <submittedName>
        <fullName evidence="3">Transposase</fullName>
    </submittedName>
</protein>
<dbReference type="PANTHER" id="PTHR46889">
    <property type="entry name" value="TRANSPOSASE INSF FOR INSERTION SEQUENCE IS3B-RELATED"/>
    <property type="match status" value="1"/>
</dbReference>
<dbReference type="PANTHER" id="PTHR46889:SF4">
    <property type="entry name" value="TRANSPOSASE INSO FOR INSERTION SEQUENCE ELEMENT IS911B-RELATED"/>
    <property type="match status" value="1"/>
</dbReference>
<dbReference type="PROSITE" id="PS50994">
    <property type="entry name" value="INTEGRASE"/>
    <property type="match status" value="1"/>
</dbReference>
<keyword evidence="4" id="KW-1185">Reference proteome</keyword>
<gene>
    <name evidence="3" type="ORF">CPE01_27430</name>
</gene>
<dbReference type="Gene3D" id="3.30.420.10">
    <property type="entry name" value="Ribonuclease H-like superfamily/Ribonuclease H"/>
    <property type="match status" value="1"/>
</dbReference>
<sequence>MSTRVSRARAVIATGRQPAVVARVARVSRQALYRPILRRPPGAGPGRGRPGDDAIVEVARANPVDGTRMVAALASRALGEPVNRKRVQRVMRAHGLLQRSRNTDRRRRPGYFRVRRPDELWHLDMTTVWTAAHGWVYLHVAVDCCTREVAGWTLDVRTRTDEAIACVEGAVLARSVTPGRLTLGTDNGSQFTSRGFRTHLSARGITHRRGGYRDPESQAFIESWFGQFKKRCAWRTEWETIDQARHEIASYIDTYHHRPHSGLAYRTPTEVARTWADPESLHTTAT</sequence>